<gene>
    <name evidence="2" type="ORF">DIURU_005000</name>
</gene>
<evidence type="ECO:0000313" key="3">
    <source>
        <dbReference type="Proteomes" id="UP000449547"/>
    </source>
</evidence>
<accession>A0A642UMN9</accession>
<reference evidence="2 3" key="1">
    <citation type="submission" date="2019-07" db="EMBL/GenBank/DDBJ databases">
        <title>Genome assembly of two rare yeast pathogens: Diutina rugosa and Trichomonascus ciferrii.</title>
        <authorList>
            <person name="Mixao V."/>
            <person name="Saus E."/>
            <person name="Hansen A."/>
            <person name="Lass-Flor C."/>
            <person name="Gabaldon T."/>
        </authorList>
    </citation>
    <scope>NUCLEOTIDE SEQUENCE [LARGE SCALE GENOMIC DNA]</scope>
    <source>
        <strain evidence="2 3">CBS 613</strain>
    </source>
</reference>
<evidence type="ECO:0008006" key="4">
    <source>
        <dbReference type="Google" id="ProtNLM"/>
    </source>
</evidence>
<dbReference type="Proteomes" id="UP000449547">
    <property type="component" value="Unassembled WGS sequence"/>
</dbReference>
<evidence type="ECO:0000313" key="2">
    <source>
        <dbReference type="EMBL" id="KAA8898145.1"/>
    </source>
</evidence>
<dbReference type="InterPro" id="IPR041913">
    <property type="entry name" value="POLD3_sf"/>
</dbReference>
<feature type="compositionally biased region" description="Basic and acidic residues" evidence="1">
    <location>
        <begin position="178"/>
        <end position="208"/>
    </location>
</feature>
<dbReference type="OrthoDB" id="514823at2759"/>
<dbReference type="VEuPathDB" id="FungiDB:DIURU_005000"/>
<dbReference type="RefSeq" id="XP_034010402.1">
    <property type="nucleotide sequence ID" value="XM_034157935.1"/>
</dbReference>
<dbReference type="GeneID" id="54783651"/>
<proteinExistence type="predicted"/>
<feature type="compositionally biased region" description="Basic and acidic residues" evidence="1">
    <location>
        <begin position="233"/>
        <end position="257"/>
    </location>
</feature>
<dbReference type="EMBL" id="SWFT01000149">
    <property type="protein sequence ID" value="KAA8898145.1"/>
    <property type="molecule type" value="Genomic_DNA"/>
</dbReference>
<name>A0A642UMN9_DIURU</name>
<feature type="compositionally biased region" description="Basic and acidic residues" evidence="1">
    <location>
        <begin position="135"/>
        <end position="145"/>
    </location>
</feature>
<dbReference type="Gene3D" id="3.90.1030.20">
    <property type="entry name" value="DNA polymerase delta, p66 (Cdc27) subunit, wHTH domain"/>
    <property type="match status" value="1"/>
</dbReference>
<dbReference type="AlphaFoldDB" id="A0A642UMN9"/>
<feature type="region of interest" description="Disordered" evidence="1">
    <location>
        <begin position="114"/>
        <end position="340"/>
    </location>
</feature>
<comment type="caution">
    <text evidence="2">The sequence shown here is derived from an EMBL/GenBank/DDBJ whole genome shotgun (WGS) entry which is preliminary data.</text>
</comment>
<feature type="compositionally biased region" description="Low complexity" evidence="1">
    <location>
        <begin position="211"/>
        <end position="220"/>
    </location>
</feature>
<protein>
    <recommendedName>
        <fullName evidence="4">DNA polymerase delta subunit 3</fullName>
    </recommendedName>
</protein>
<sequence>MVMDHLQTTPDEARKILESMHQKHPDKFHPKYVIYGSRQGKSFFKFIDHSKLDAGKAIFDKVAEVQLYSLHSDGEFSANEVAYIEYQALKSSKRNLESLPIKGPSVCQEVAQIARKVPPKTEPTASRSPSVTSTTKKETKTEAAKPKSTLTYTSRKRQAEKPAAEISPSSRPKLVYKSRKEEAKTPKERVIVSTDNSKDEAAREKDSAKSQQQLADLQAIFDDDDDFLNEAAEAEHSDGEVESTKISEEVANDKMQIDEPNAQERTPEEATPQEQTPQPHEEDDGVEHTIDEDGYLVRTQKPKKPAPRVTKPTRVASKMATPTKGKGKKKQMDVASFFGK</sequence>
<evidence type="ECO:0000256" key="1">
    <source>
        <dbReference type="SAM" id="MobiDB-lite"/>
    </source>
</evidence>
<dbReference type="OMA" id="SANEVAY"/>
<keyword evidence="3" id="KW-1185">Reference proteome</keyword>
<organism evidence="2 3">
    <name type="scientific">Diutina rugosa</name>
    <name type="common">Yeast</name>
    <name type="synonym">Candida rugosa</name>
    <dbReference type="NCBI Taxonomy" id="5481"/>
    <lineage>
        <taxon>Eukaryota</taxon>
        <taxon>Fungi</taxon>
        <taxon>Dikarya</taxon>
        <taxon>Ascomycota</taxon>
        <taxon>Saccharomycotina</taxon>
        <taxon>Pichiomycetes</taxon>
        <taxon>Debaryomycetaceae</taxon>
        <taxon>Diutina</taxon>
    </lineage>
</organism>